<comment type="caution">
    <text evidence="6">The sequence shown here is derived from an EMBL/GenBank/DDBJ whole genome shotgun (WGS) entry which is preliminary data.</text>
</comment>
<dbReference type="Gene3D" id="3.30.470.10">
    <property type="match status" value="1"/>
</dbReference>
<dbReference type="NCBIfam" id="NF005800">
    <property type="entry name" value="PRK07650.1"/>
    <property type="match status" value="1"/>
</dbReference>
<comment type="cofactor">
    <cofactor evidence="1 5">
        <name>pyridoxal 5'-phosphate</name>
        <dbReference type="ChEBI" id="CHEBI:597326"/>
    </cofactor>
</comment>
<dbReference type="InterPro" id="IPR018300">
    <property type="entry name" value="Aminotrans_IV_CS"/>
</dbReference>
<protein>
    <submittedName>
        <fullName evidence="6">4-amino-4-deoxychorismate lyase</fullName>
        <ecNumber evidence="6">4.1.3.38</ecNumber>
    </submittedName>
</protein>
<dbReference type="CDD" id="cd00449">
    <property type="entry name" value="PLPDE_IV"/>
    <property type="match status" value="1"/>
</dbReference>
<dbReference type="Proteomes" id="UP001229346">
    <property type="component" value="Unassembled WGS sequence"/>
</dbReference>
<dbReference type="InterPro" id="IPR043131">
    <property type="entry name" value="BCAT-like_N"/>
</dbReference>
<evidence type="ECO:0000313" key="6">
    <source>
        <dbReference type="EMBL" id="MDQ0115937.1"/>
    </source>
</evidence>
<dbReference type="InterPro" id="IPR001544">
    <property type="entry name" value="Aminotrans_IV"/>
</dbReference>
<keyword evidence="7" id="KW-1185">Reference proteome</keyword>
<evidence type="ECO:0000256" key="2">
    <source>
        <dbReference type="ARBA" id="ARBA00009320"/>
    </source>
</evidence>
<evidence type="ECO:0000256" key="5">
    <source>
        <dbReference type="RuleBase" id="RU004516"/>
    </source>
</evidence>
<dbReference type="InterPro" id="IPR036038">
    <property type="entry name" value="Aminotransferase-like"/>
</dbReference>
<dbReference type="Gene3D" id="3.20.10.10">
    <property type="entry name" value="D-amino Acid Aminotransferase, subunit A, domain 2"/>
    <property type="match status" value="1"/>
</dbReference>
<keyword evidence="6" id="KW-0456">Lyase</keyword>
<dbReference type="GO" id="GO:0008696">
    <property type="term" value="F:4-amino-4-deoxychorismate lyase activity"/>
    <property type="evidence" value="ECO:0007669"/>
    <property type="project" value="UniProtKB-EC"/>
</dbReference>
<organism evidence="6 7">
    <name type="scientific">Paenibacillus harenae</name>
    <dbReference type="NCBI Taxonomy" id="306543"/>
    <lineage>
        <taxon>Bacteria</taxon>
        <taxon>Bacillati</taxon>
        <taxon>Bacillota</taxon>
        <taxon>Bacilli</taxon>
        <taxon>Bacillales</taxon>
        <taxon>Paenibacillaceae</taxon>
        <taxon>Paenibacillus</taxon>
    </lineage>
</organism>
<evidence type="ECO:0000256" key="3">
    <source>
        <dbReference type="ARBA" id="ARBA00022898"/>
    </source>
</evidence>
<dbReference type="PANTHER" id="PTHR42743:SF11">
    <property type="entry name" value="AMINODEOXYCHORISMATE LYASE"/>
    <property type="match status" value="1"/>
</dbReference>
<comment type="similarity">
    <text evidence="2 4">Belongs to the class-IV pyridoxal-phosphate-dependent aminotransferase family.</text>
</comment>
<evidence type="ECO:0000256" key="4">
    <source>
        <dbReference type="RuleBase" id="RU004106"/>
    </source>
</evidence>
<name>A0ABT9U8F4_PAEHA</name>
<dbReference type="InterPro" id="IPR043132">
    <property type="entry name" value="BCAT-like_C"/>
</dbReference>
<dbReference type="PANTHER" id="PTHR42743">
    <property type="entry name" value="AMINO-ACID AMINOTRANSFERASE"/>
    <property type="match status" value="1"/>
</dbReference>
<reference evidence="6 7" key="1">
    <citation type="submission" date="2023-07" db="EMBL/GenBank/DDBJ databases">
        <title>Sorghum-associated microbial communities from plants grown in Nebraska, USA.</title>
        <authorList>
            <person name="Schachtman D."/>
        </authorList>
    </citation>
    <scope>NUCLEOTIDE SEQUENCE [LARGE SCALE GENOMIC DNA]</scope>
    <source>
        <strain evidence="6 7">CC482</strain>
    </source>
</reference>
<dbReference type="RefSeq" id="WP_307207937.1">
    <property type="nucleotide sequence ID" value="NZ_JAUSSU010000014.1"/>
</dbReference>
<evidence type="ECO:0000313" key="7">
    <source>
        <dbReference type="Proteomes" id="UP001229346"/>
    </source>
</evidence>
<dbReference type="PROSITE" id="PS00770">
    <property type="entry name" value="AA_TRANSFER_CLASS_4"/>
    <property type="match status" value="1"/>
</dbReference>
<dbReference type="SUPFAM" id="SSF56752">
    <property type="entry name" value="D-aminoacid aminotransferase-like PLP-dependent enzymes"/>
    <property type="match status" value="1"/>
</dbReference>
<dbReference type="InterPro" id="IPR050571">
    <property type="entry name" value="Class-IV_PLP-Dep_Aminotrnsfr"/>
</dbReference>
<evidence type="ECO:0000256" key="1">
    <source>
        <dbReference type="ARBA" id="ARBA00001933"/>
    </source>
</evidence>
<gene>
    <name evidence="6" type="ORF">J2T15_005412</name>
</gene>
<dbReference type="Pfam" id="PF01063">
    <property type="entry name" value="Aminotran_4"/>
    <property type="match status" value="1"/>
</dbReference>
<dbReference type="EMBL" id="JAUSSU010000014">
    <property type="protein sequence ID" value="MDQ0115937.1"/>
    <property type="molecule type" value="Genomic_DNA"/>
</dbReference>
<dbReference type="EC" id="4.1.3.38" evidence="6"/>
<keyword evidence="3 5" id="KW-0663">Pyridoxal phosphate</keyword>
<sequence>MKVGLNGSVKEASEAVISVYDHGFLYGLGLFETFRTYGGLPYLLDRHLGRLQAGCDQLGIQYRGEQKRMTEQVTELLAANGLSDGYVRLTVSAGVGELGLPTGDYVRPTELLLVKSLPPFNQSASMQGRELRLLQTRRNTPEGDVRFKSLHYMNNMIAKRELLASSPPAGAEGLMLTKEGWLAEGIVSNLFYVKDGVLYTPSIDTGILPGVTRGRVIELAREAGHPVQEGHFTWEELVRADEIWMTNSIQELIPITALSGNGNGRSMAIQIGDGCAGELTRSLLGLYQADASGHVGIE</sequence>
<proteinExistence type="inferred from homology"/>
<accession>A0ABT9U8F4</accession>